<evidence type="ECO:0000259" key="3">
    <source>
        <dbReference type="PROSITE" id="PS50111"/>
    </source>
</evidence>
<dbReference type="GO" id="GO:0016020">
    <property type="term" value="C:membrane"/>
    <property type="evidence" value="ECO:0007669"/>
    <property type="project" value="InterPro"/>
</dbReference>
<dbReference type="EMBL" id="LAZR01000178">
    <property type="protein sequence ID" value="KKN83969.1"/>
    <property type="molecule type" value="Genomic_DNA"/>
</dbReference>
<name>A0A0F9TXD8_9ZZZZ</name>
<dbReference type="Gene3D" id="1.10.287.950">
    <property type="entry name" value="Methyl-accepting chemotaxis protein"/>
    <property type="match status" value="1"/>
</dbReference>
<dbReference type="Pfam" id="PF00015">
    <property type="entry name" value="MCPsignal"/>
    <property type="match status" value="1"/>
</dbReference>
<feature type="region of interest" description="Disordered" evidence="2">
    <location>
        <begin position="524"/>
        <end position="555"/>
    </location>
</feature>
<accession>A0A0F9TXD8</accession>
<dbReference type="GO" id="GO:0007165">
    <property type="term" value="P:signal transduction"/>
    <property type="evidence" value="ECO:0007669"/>
    <property type="project" value="UniProtKB-KW"/>
</dbReference>
<dbReference type="AlphaFoldDB" id="A0A0F9TXD8"/>
<comment type="caution">
    <text evidence="4">The sequence shown here is derived from an EMBL/GenBank/DDBJ whole genome shotgun (WGS) entry which is preliminary data.</text>
</comment>
<organism evidence="4">
    <name type="scientific">marine sediment metagenome</name>
    <dbReference type="NCBI Taxonomy" id="412755"/>
    <lineage>
        <taxon>unclassified sequences</taxon>
        <taxon>metagenomes</taxon>
        <taxon>ecological metagenomes</taxon>
    </lineage>
</organism>
<evidence type="ECO:0000313" key="4">
    <source>
        <dbReference type="EMBL" id="KKN83969.1"/>
    </source>
</evidence>
<reference evidence="4" key="1">
    <citation type="journal article" date="2015" name="Nature">
        <title>Complex archaea that bridge the gap between prokaryotes and eukaryotes.</title>
        <authorList>
            <person name="Spang A."/>
            <person name="Saw J.H."/>
            <person name="Jorgensen S.L."/>
            <person name="Zaremba-Niedzwiedzka K."/>
            <person name="Martijn J."/>
            <person name="Lind A.E."/>
            <person name="van Eijk R."/>
            <person name="Schleper C."/>
            <person name="Guy L."/>
            <person name="Ettema T.J."/>
        </authorList>
    </citation>
    <scope>NUCLEOTIDE SEQUENCE</scope>
</reference>
<protein>
    <recommendedName>
        <fullName evidence="3">Methyl-accepting transducer domain-containing protein</fullName>
    </recommendedName>
</protein>
<keyword evidence="1" id="KW-0807">Transducer</keyword>
<dbReference type="PANTHER" id="PTHR32089:SF112">
    <property type="entry name" value="LYSOZYME-LIKE PROTEIN-RELATED"/>
    <property type="match status" value="1"/>
</dbReference>
<evidence type="ECO:0000256" key="1">
    <source>
        <dbReference type="ARBA" id="ARBA00023224"/>
    </source>
</evidence>
<dbReference type="PROSITE" id="PS50111">
    <property type="entry name" value="CHEMOTAXIS_TRANSDUC_2"/>
    <property type="match status" value="1"/>
</dbReference>
<dbReference type="SUPFAM" id="SSF58104">
    <property type="entry name" value="Methyl-accepting chemotaxis protein (MCP) signaling domain"/>
    <property type="match status" value="1"/>
</dbReference>
<dbReference type="PANTHER" id="PTHR32089">
    <property type="entry name" value="METHYL-ACCEPTING CHEMOTAXIS PROTEIN MCPB"/>
    <property type="match status" value="1"/>
</dbReference>
<dbReference type="InterPro" id="IPR004089">
    <property type="entry name" value="MCPsignal_dom"/>
</dbReference>
<sequence length="555" mass="60840">MRIMLLLAPLLLLALSIGLITQGGLWIYFALLCAALGGGAFLLSMLDGIYRADQRRLEQRQRGFKSVRDYGSLRAMAYRLMNRASSTAIASAEVSHYADLMDHRLTQQETMAREASSSMTAINAAIMQVSSSASQVAALAERAREASHHNHAELDDIVQDMGDVAERSNQALEMLTALNDKIERVRSVTSMIEGIAEQTHLLSLNASIEAARAGEHGRGFAVVAGEVRNLALKTSTATQSVDELVKDMHVSGHTVVDTIGDLMTRISKRSKGLQVVGSSLGTMTQEFDQVQSEITRVADAMENTRQHSQTVADSLRQLEEDVDEGNRNMHDLAEQARALMEAAEGVDGELAQQHLEGRHQQVFRAARSTADQLGKLFAKAVASGELSESKLFQPHYEQIPGTHPPLYKTGFDGFTDKHLPNLQEPLLKQLGLSYAIACDRKGYVPTHNQAVSREPSGDYTHDLKFCRSKRIFDDPTGSRCGAHEKPLLLQTYKRDTGEIMHDLSVPVYVQGKHWGGFRIGYQPERDTAPSPIPETAVDAKSTPSLALTSRGVARA</sequence>
<proteinExistence type="predicted"/>
<evidence type="ECO:0000256" key="2">
    <source>
        <dbReference type="SAM" id="MobiDB-lite"/>
    </source>
</evidence>
<feature type="domain" description="Methyl-accepting transducer" evidence="3">
    <location>
        <begin position="83"/>
        <end position="319"/>
    </location>
</feature>
<gene>
    <name evidence="4" type="ORF">LCGC14_0294350</name>
</gene>
<dbReference type="SMART" id="SM00283">
    <property type="entry name" value="MA"/>
    <property type="match status" value="1"/>
</dbReference>